<dbReference type="RefSeq" id="WP_345000012.1">
    <property type="nucleotide sequence ID" value="NZ_BAABFR010000099.1"/>
</dbReference>
<organism evidence="1 2">
    <name type="scientific">Tsukamurella soli</name>
    <dbReference type="NCBI Taxonomy" id="644556"/>
    <lineage>
        <taxon>Bacteria</taxon>
        <taxon>Bacillati</taxon>
        <taxon>Actinomycetota</taxon>
        <taxon>Actinomycetes</taxon>
        <taxon>Mycobacteriales</taxon>
        <taxon>Tsukamurellaceae</taxon>
        <taxon>Tsukamurella</taxon>
    </lineage>
</organism>
<dbReference type="EMBL" id="BAABFR010000099">
    <property type="protein sequence ID" value="GAA4402510.1"/>
    <property type="molecule type" value="Genomic_DNA"/>
</dbReference>
<keyword evidence="2" id="KW-1185">Reference proteome</keyword>
<proteinExistence type="predicted"/>
<evidence type="ECO:0000313" key="2">
    <source>
        <dbReference type="Proteomes" id="UP001500635"/>
    </source>
</evidence>
<sequence length="77" mass="8223">MYRHLPALGIVTHTIYRIDVTEGGVEQVYADDRGAPPDGNTLNRAPLPPAAALGSSPEILARDFREAIGLTGSRRPA</sequence>
<gene>
    <name evidence="1" type="ORF">GCM10023147_43210</name>
</gene>
<reference evidence="2" key="1">
    <citation type="journal article" date="2019" name="Int. J. Syst. Evol. Microbiol.">
        <title>The Global Catalogue of Microorganisms (GCM) 10K type strain sequencing project: providing services to taxonomists for standard genome sequencing and annotation.</title>
        <authorList>
            <consortium name="The Broad Institute Genomics Platform"/>
            <consortium name="The Broad Institute Genome Sequencing Center for Infectious Disease"/>
            <person name="Wu L."/>
            <person name="Ma J."/>
        </authorList>
    </citation>
    <scope>NUCLEOTIDE SEQUENCE [LARGE SCALE GENOMIC DNA]</scope>
    <source>
        <strain evidence="2">JCM 17688</strain>
    </source>
</reference>
<dbReference type="Proteomes" id="UP001500635">
    <property type="component" value="Unassembled WGS sequence"/>
</dbReference>
<protein>
    <submittedName>
        <fullName evidence="1">Uncharacterized protein</fullName>
    </submittedName>
</protein>
<comment type="caution">
    <text evidence="1">The sequence shown here is derived from an EMBL/GenBank/DDBJ whole genome shotgun (WGS) entry which is preliminary data.</text>
</comment>
<name>A0ABP8KAL8_9ACTN</name>
<evidence type="ECO:0000313" key="1">
    <source>
        <dbReference type="EMBL" id="GAA4402510.1"/>
    </source>
</evidence>
<accession>A0ABP8KAL8</accession>